<keyword evidence="5" id="KW-1185">Reference proteome</keyword>
<dbReference type="SUPFAM" id="SSF52266">
    <property type="entry name" value="SGNH hydrolase"/>
    <property type="match status" value="1"/>
</dbReference>
<name>A0A1V9FDK1_9BACT</name>
<dbReference type="AlphaFoldDB" id="A0A1V9FDK1"/>
<gene>
    <name evidence="4" type="ORF">A4R26_26240</name>
</gene>
<dbReference type="Pfam" id="PF13472">
    <property type="entry name" value="Lipase_GDSL_2"/>
    <property type="match status" value="1"/>
</dbReference>
<dbReference type="RefSeq" id="WP_081169018.1">
    <property type="nucleotide sequence ID" value="NZ_LWBP01000201.1"/>
</dbReference>
<dbReference type="InterPro" id="IPR036514">
    <property type="entry name" value="SGNH_hydro_sf"/>
</dbReference>
<evidence type="ECO:0000313" key="5">
    <source>
        <dbReference type="Proteomes" id="UP000192276"/>
    </source>
</evidence>
<evidence type="ECO:0000259" key="3">
    <source>
        <dbReference type="Pfam" id="PF13472"/>
    </source>
</evidence>
<dbReference type="EMBL" id="LWBP01000201">
    <property type="protein sequence ID" value="OQP56266.1"/>
    <property type="molecule type" value="Genomic_DNA"/>
</dbReference>
<dbReference type="OrthoDB" id="9807041at2"/>
<dbReference type="PANTHER" id="PTHR43695">
    <property type="entry name" value="PUTATIVE (AFU_ORTHOLOGUE AFUA_2G17250)-RELATED"/>
    <property type="match status" value="1"/>
</dbReference>
<dbReference type="Proteomes" id="UP000192276">
    <property type="component" value="Unassembled WGS sequence"/>
</dbReference>
<evidence type="ECO:0000313" key="4">
    <source>
        <dbReference type="EMBL" id="OQP56266.1"/>
    </source>
</evidence>
<comment type="similarity">
    <text evidence="1">Belongs to the 'GDSL' lipolytic enzyme family.</text>
</comment>
<dbReference type="PANTHER" id="PTHR43695:SF1">
    <property type="entry name" value="RHAMNOGALACTURONAN ACETYLESTERASE"/>
    <property type="match status" value="1"/>
</dbReference>
<organism evidence="4 5">
    <name type="scientific">Niastella populi</name>
    <dbReference type="NCBI Taxonomy" id="550983"/>
    <lineage>
        <taxon>Bacteria</taxon>
        <taxon>Pseudomonadati</taxon>
        <taxon>Bacteroidota</taxon>
        <taxon>Chitinophagia</taxon>
        <taxon>Chitinophagales</taxon>
        <taxon>Chitinophagaceae</taxon>
        <taxon>Niastella</taxon>
    </lineage>
</organism>
<dbReference type="STRING" id="550983.A4R26_26240"/>
<proteinExistence type="inferred from homology"/>
<sequence>MNRILFIGSMILAAFALPPKKKITVWLIGDSTMSNKAERTYPENGWGMPFVYFFDSTVTVDNRAQNGRSTRTFMEENRWAPVVANMQEGDYVFIQFGHNDEVKTKKSYTTEDQFRANLVKYIADTRSKKASPVLLTPVARRNFDSTGHIVGTHDVYAQIVRDVAKENNVPLIDLDKEAQALFQQWGVDRSKLLFNHLAPDEHPNYPKGKEDNTHFNELGARIIAQIVLKNIRSLHLVLAERIRK</sequence>
<dbReference type="GO" id="GO:0016788">
    <property type="term" value="F:hydrolase activity, acting on ester bonds"/>
    <property type="evidence" value="ECO:0007669"/>
    <property type="project" value="UniProtKB-ARBA"/>
</dbReference>
<keyword evidence="2" id="KW-0378">Hydrolase</keyword>
<evidence type="ECO:0000256" key="2">
    <source>
        <dbReference type="ARBA" id="ARBA00022801"/>
    </source>
</evidence>
<accession>A0A1V9FDK1</accession>
<evidence type="ECO:0000256" key="1">
    <source>
        <dbReference type="ARBA" id="ARBA00008668"/>
    </source>
</evidence>
<dbReference type="CDD" id="cd01821">
    <property type="entry name" value="Rhamnogalacturan_acetylesterase_like"/>
    <property type="match status" value="1"/>
</dbReference>
<dbReference type="InterPro" id="IPR013830">
    <property type="entry name" value="SGNH_hydro"/>
</dbReference>
<feature type="domain" description="SGNH hydrolase-type esterase" evidence="3">
    <location>
        <begin position="28"/>
        <end position="222"/>
    </location>
</feature>
<dbReference type="Gene3D" id="3.40.50.1110">
    <property type="entry name" value="SGNH hydrolase"/>
    <property type="match status" value="1"/>
</dbReference>
<reference evidence="5" key="1">
    <citation type="submission" date="2016-04" db="EMBL/GenBank/DDBJ databases">
        <authorList>
            <person name="Chen L."/>
            <person name="Zhuang W."/>
            <person name="Wang G."/>
        </authorList>
    </citation>
    <scope>NUCLEOTIDE SEQUENCE [LARGE SCALE GENOMIC DNA]</scope>
    <source>
        <strain evidence="5">208</strain>
    </source>
</reference>
<protein>
    <submittedName>
        <fullName evidence="4">GntR family transcriptional regulator</fullName>
    </submittedName>
</protein>
<dbReference type="InterPro" id="IPR037459">
    <property type="entry name" value="RhgT-like"/>
</dbReference>
<comment type="caution">
    <text evidence="4">The sequence shown here is derived from an EMBL/GenBank/DDBJ whole genome shotgun (WGS) entry which is preliminary data.</text>
</comment>